<dbReference type="Proteomes" id="UP001221898">
    <property type="component" value="Unassembled WGS sequence"/>
</dbReference>
<proteinExistence type="predicted"/>
<keyword evidence="2" id="KW-1185">Reference proteome</keyword>
<dbReference type="EMBL" id="JAINUG010000255">
    <property type="protein sequence ID" value="KAJ8385268.1"/>
    <property type="molecule type" value="Genomic_DNA"/>
</dbReference>
<protein>
    <submittedName>
        <fullName evidence="1">Uncharacterized protein</fullName>
    </submittedName>
</protein>
<accession>A0AAD7RJ35</accession>
<dbReference type="AlphaFoldDB" id="A0AAD7RJ35"/>
<evidence type="ECO:0000313" key="2">
    <source>
        <dbReference type="Proteomes" id="UP001221898"/>
    </source>
</evidence>
<sequence>MQSWSGNDSQAIRLKSCRGLISVLYAFHIQYPQPRPELQIPTGLAHFPTETREVTPALSDVSAFCTAEMNTSGKYSVLSRMMAVNVLRGVRGQCDFHPSGPALFSRRPATTPSVGFREAAAVKSTPGCRSGRHLLLQGAQKLKRRAAILNMKLQCPGFDLGRRKRQVPAGKEYMEVLL</sequence>
<reference evidence="1" key="1">
    <citation type="journal article" date="2023" name="Science">
        <title>Genome structures resolve the early diversification of teleost fishes.</title>
        <authorList>
            <person name="Parey E."/>
            <person name="Louis A."/>
            <person name="Montfort J."/>
            <person name="Bouchez O."/>
            <person name="Roques C."/>
            <person name="Iampietro C."/>
            <person name="Lluch J."/>
            <person name="Castinel A."/>
            <person name="Donnadieu C."/>
            <person name="Desvignes T."/>
            <person name="Floi Bucao C."/>
            <person name="Jouanno E."/>
            <person name="Wen M."/>
            <person name="Mejri S."/>
            <person name="Dirks R."/>
            <person name="Jansen H."/>
            <person name="Henkel C."/>
            <person name="Chen W.J."/>
            <person name="Zahm M."/>
            <person name="Cabau C."/>
            <person name="Klopp C."/>
            <person name="Thompson A.W."/>
            <person name="Robinson-Rechavi M."/>
            <person name="Braasch I."/>
            <person name="Lecointre G."/>
            <person name="Bobe J."/>
            <person name="Postlethwait J.H."/>
            <person name="Berthelot C."/>
            <person name="Roest Crollius H."/>
            <person name="Guiguen Y."/>
        </authorList>
    </citation>
    <scope>NUCLEOTIDE SEQUENCE</scope>
    <source>
        <strain evidence="1">NC1722</strain>
    </source>
</reference>
<organism evidence="1 2">
    <name type="scientific">Aldrovandia affinis</name>
    <dbReference type="NCBI Taxonomy" id="143900"/>
    <lineage>
        <taxon>Eukaryota</taxon>
        <taxon>Metazoa</taxon>
        <taxon>Chordata</taxon>
        <taxon>Craniata</taxon>
        <taxon>Vertebrata</taxon>
        <taxon>Euteleostomi</taxon>
        <taxon>Actinopterygii</taxon>
        <taxon>Neopterygii</taxon>
        <taxon>Teleostei</taxon>
        <taxon>Notacanthiformes</taxon>
        <taxon>Halosauridae</taxon>
        <taxon>Aldrovandia</taxon>
    </lineage>
</organism>
<name>A0AAD7RJ35_9TELE</name>
<gene>
    <name evidence="1" type="ORF">AAFF_G00191450</name>
</gene>
<comment type="caution">
    <text evidence="1">The sequence shown here is derived from an EMBL/GenBank/DDBJ whole genome shotgun (WGS) entry which is preliminary data.</text>
</comment>
<evidence type="ECO:0000313" key="1">
    <source>
        <dbReference type="EMBL" id="KAJ8385268.1"/>
    </source>
</evidence>